<proteinExistence type="predicted"/>
<sequence>MDSQNSSQLPLPPSLRELKLSTTSELESLLHIRRILVIGDRYTTISTTCNGVGEAAALLTNSNVQELDVAAAKVLVFADGDQPQCLSKLVTQLLEAHMDAWRFVSEDPWGRDVRASFGAGGFHIRRQAPPLTLAFPCGMSPAQLLALTTACLAVHDIGWAVDETGADVLVESAHFQQTSGPTLTAMQKLALGAAAPSLQAYTALRLEGFHSFDFTGMAAPVHELVIKDMRYHYMGIQLQAGTVVLPTQHVAESVAILGGGVCERCTWLAIAPDIEIAARKVVLCSSRAPSGCQKALSKALESMPCSELPIKL</sequence>
<keyword evidence="2" id="KW-1185">Reference proteome</keyword>
<name>A0AAW1QFP5_9CHLO</name>
<accession>A0AAW1QFP5</accession>
<organism evidence="1 2">
    <name type="scientific">[Myrmecia] bisecta</name>
    <dbReference type="NCBI Taxonomy" id="41462"/>
    <lineage>
        <taxon>Eukaryota</taxon>
        <taxon>Viridiplantae</taxon>
        <taxon>Chlorophyta</taxon>
        <taxon>core chlorophytes</taxon>
        <taxon>Trebouxiophyceae</taxon>
        <taxon>Trebouxiales</taxon>
        <taxon>Trebouxiaceae</taxon>
        <taxon>Myrmecia</taxon>
    </lineage>
</organism>
<dbReference type="Proteomes" id="UP001489004">
    <property type="component" value="Unassembled WGS sequence"/>
</dbReference>
<dbReference type="AlphaFoldDB" id="A0AAW1QFP5"/>
<reference evidence="1 2" key="1">
    <citation type="journal article" date="2024" name="Nat. Commun.">
        <title>Phylogenomics reveals the evolutionary origins of lichenization in chlorophyte algae.</title>
        <authorList>
            <person name="Puginier C."/>
            <person name="Libourel C."/>
            <person name="Otte J."/>
            <person name="Skaloud P."/>
            <person name="Haon M."/>
            <person name="Grisel S."/>
            <person name="Petersen M."/>
            <person name="Berrin J.G."/>
            <person name="Delaux P.M."/>
            <person name="Dal Grande F."/>
            <person name="Keller J."/>
        </authorList>
    </citation>
    <scope>NUCLEOTIDE SEQUENCE [LARGE SCALE GENOMIC DNA]</scope>
    <source>
        <strain evidence="1 2">SAG 2043</strain>
    </source>
</reference>
<evidence type="ECO:0000313" key="1">
    <source>
        <dbReference type="EMBL" id="KAK9820173.1"/>
    </source>
</evidence>
<dbReference type="EMBL" id="JALJOR010000003">
    <property type="protein sequence ID" value="KAK9820173.1"/>
    <property type="molecule type" value="Genomic_DNA"/>
</dbReference>
<comment type="caution">
    <text evidence="1">The sequence shown here is derived from an EMBL/GenBank/DDBJ whole genome shotgun (WGS) entry which is preliminary data.</text>
</comment>
<evidence type="ECO:0000313" key="2">
    <source>
        <dbReference type="Proteomes" id="UP001489004"/>
    </source>
</evidence>
<protein>
    <submittedName>
        <fullName evidence="1">Uncharacterized protein</fullName>
    </submittedName>
</protein>
<gene>
    <name evidence="1" type="ORF">WJX72_007071</name>
</gene>